<organism evidence="1 2">
    <name type="scientific">Chloropicon primus</name>
    <dbReference type="NCBI Taxonomy" id="1764295"/>
    <lineage>
        <taxon>Eukaryota</taxon>
        <taxon>Viridiplantae</taxon>
        <taxon>Chlorophyta</taxon>
        <taxon>Chloropicophyceae</taxon>
        <taxon>Chloropicales</taxon>
        <taxon>Chloropicaceae</taxon>
        <taxon>Chloropicon</taxon>
    </lineage>
</organism>
<dbReference type="InterPro" id="IPR036409">
    <property type="entry name" value="Aldolase_II/adducin_N_sf"/>
</dbReference>
<evidence type="ECO:0008006" key="3">
    <source>
        <dbReference type="Google" id="ProtNLM"/>
    </source>
</evidence>
<accession>A0A5B8MHA0</accession>
<reference evidence="1 2" key="1">
    <citation type="submission" date="2018-07" db="EMBL/GenBank/DDBJ databases">
        <title>The complete nuclear genome of the prasinophyte Chloropicon primus (CCMP1205).</title>
        <authorList>
            <person name="Pombert J.-F."/>
            <person name="Otis C."/>
            <person name="Turmel M."/>
            <person name="Lemieux C."/>
        </authorList>
    </citation>
    <scope>NUCLEOTIDE SEQUENCE [LARGE SCALE GENOMIC DNA]</scope>
    <source>
        <strain evidence="1 2">CCMP1205</strain>
    </source>
</reference>
<evidence type="ECO:0000313" key="1">
    <source>
        <dbReference type="EMBL" id="QDZ19836.1"/>
    </source>
</evidence>
<proteinExistence type="predicted"/>
<gene>
    <name evidence="1" type="ORF">A3770_03p23540</name>
</gene>
<dbReference type="OrthoDB" id="2359822at2759"/>
<keyword evidence="2" id="KW-1185">Reference proteome</keyword>
<dbReference type="EMBL" id="CP031036">
    <property type="protein sequence ID" value="QDZ19836.1"/>
    <property type="molecule type" value="Genomic_DNA"/>
</dbReference>
<name>A0A5B8MHA0_9CHLO</name>
<dbReference type="Gene3D" id="3.40.225.10">
    <property type="entry name" value="Class II aldolase/adducin N-terminal domain"/>
    <property type="match status" value="1"/>
</dbReference>
<dbReference type="AlphaFoldDB" id="A0A5B8MHA0"/>
<sequence>MGLEELSLEQGGARIKFSCIREEDGPGQDQEGVQELKRELSKGLDCLVKTKAAPIGPDGKFLGNCACLLEGEQILISRSGRSPEDPSDLERDFARVTSFDSGSWTAFFNSADADCEPSSDTPLHWFSLIKAPTDFKWKERPRVVLHGHSFETKEDAEVLGVPISPADTLFSTREDVDALGALLKSHAYPAHKAFIRFNHGFLILEETMDAAIDVLHALLSKRERALSL</sequence>
<evidence type="ECO:0000313" key="2">
    <source>
        <dbReference type="Proteomes" id="UP000316726"/>
    </source>
</evidence>
<protein>
    <recommendedName>
        <fullName evidence="3">Class II aldolase/adducin N-terminal domain-containing protein</fullName>
    </recommendedName>
</protein>
<dbReference type="SUPFAM" id="SSF53639">
    <property type="entry name" value="AraD/HMP-PK domain-like"/>
    <property type="match status" value="1"/>
</dbReference>
<dbReference type="Proteomes" id="UP000316726">
    <property type="component" value="Chromosome 3"/>
</dbReference>